<organism evidence="2 4">
    <name type="scientific">Flavobacterium hydatis</name>
    <name type="common">Cytophaga aquatilis</name>
    <dbReference type="NCBI Taxonomy" id="991"/>
    <lineage>
        <taxon>Bacteria</taxon>
        <taxon>Pseudomonadati</taxon>
        <taxon>Bacteroidota</taxon>
        <taxon>Flavobacteriia</taxon>
        <taxon>Flavobacteriales</taxon>
        <taxon>Flavobacteriaceae</taxon>
        <taxon>Flavobacterium</taxon>
    </lineage>
</organism>
<accession>A0A085ZUU4</accession>
<evidence type="ECO:0000313" key="4">
    <source>
        <dbReference type="Proteomes" id="UP000028712"/>
    </source>
</evidence>
<dbReference type="Proteomes" id="UP000028712">
    <property type="component" value="Unassembled WGS sequence"/>
</dbReference>
<keyword evidence="1" id="KW-0812">Transmembrane</keyword>
<dbReference type="RefSeq" id="WP_035628229.1">
    <property type="nucleotide sequence ID" value="NZ_JBEWQG010000032.1"/>
</dbReference>
<keyword evidence="1" id="KW-0472">Membrane</keyword>
<proteinExistence type="predicted"/>
<reference evidence="2 4" key="1">
    <citation type="submission" date="2014-07" db="EMBL/GenBank/DDBJ databases">
        <title>Genome of Flavobacterium hydatis DSM 2063.</title>
        <authorList>
            <person name="Pipes S.E."/>
            <person name="Stropko S.J."/>
            <person name="Newman J.D."/>
        </authorList>
    </citation>
    <scope>NUCLEOTIDE SEQUENCE [LARGE SCALE GENOMIC DNA]</scope>
    <source>
        <strain evidence="2 4">DSM 2063</strain>
    </source>
</reference>
<dbReference type="Pfam" id="PF12732">
    <property type="entry name" value="YtxH"/>
    <property type="match status" value="1"/>
</dbReference>
<dbReference type="STRING" id="991.IW20_23880"/>
<name>A0A085ZUU4_FLAHY</name>
<evidence type="ECO:0000313" key="5">
    <source>
        <dbReference type="Proteomes" id="UP000198424"/>
    </source>
</evidence>
<comment type="caution">
    <text evidence="2">The sequence shown here is derived from an EMBL/GenBank/DDBJ whole genome shotgun (WGS) entry which is preliminary data.</text>
</comment>
<protein>
    <submittedName>
        <fullName evidence="2">Gas vesicle protein</fullName>
    </submittedName>
</protein>
<gene>
    <name evidence="3" type="ORF">B0A62_24385</name>
    <name evidence="2" type="ORF">IW20_23880</name>
</gene>
<dbReference type="Proteomes" id="UP000198424">
    <property type="component" value="Unassembled WGS sequence"/>
</dbReference>
<feature type="transmembrane region" description="Helical" evidence="1">
    <location>
        <begin position="6"/>
        <end position="25"/>
    </location>
</feature>
<dbReference type="EMBL" id="MUGY01000054">
    <property type="protein sequence ID" value="OXA85690.1"/>
    <property type="molecule type" value="Genomic_DNA"/>
</dbReference>
<dbReference type="AlphaFoldDB" id="A0A085ZUU4"/>
<evidence type="ECO:0000313" key="2">
    <source>
        <dbReference type="EMBL" id="KFF08208.1"/>
    </source>
</evidence>
<sequence length="89" mass="9452">MKTSNTILGIIGAAAAGALLGVLFAPDKGSKTRQKIADKSKDYKDDFKGKLDNIVSTISSNSKDLMNQGKAKYNHAKAEVSDGIEHVTN</sequence>
<reference evidence="3 5" key="2">
    <citation type="submission" date="2016-11" db="EMBL/GenBank/DDBJ databases">
        <title>Whole genomes of Flavobacteriaceae.</title>
        <authorList>
            <person name="Stine C."/>
            <person name="Li C."/>
            <person name="Tadesse D."/>
        </authorList>
    </citation>
    <scope>NUCLEOTIDE SEQUENCE [LARGE SCALE GENOMIC DNA]</scope>
    <source>
        <strain evidence="3 5">ATCC 29551</strain>
    </source>
</reference>
<dbReference type="eggNOG" id="COG4980">
    <property type="taxonomic scope" value="Bacteria"/>
</dbReference>
<evidence type="ECO:0000256" key="1">
    <source>
        <dbReference type="SAM" id="Phobius"/>
    </source>
</evidence>
<evidence type="ECO:0000313" key="3">
    <source>
        <dbReference type="EMBL" id="OXA85690.1"/>
    </source>
</evidence>
<dbReference type="EMBL" id="JPRM01000053">
    <property type="protein sequence ID" value="KFF08208.1"/>
    <property type="molecule type" value="Genomic_DNA"/>
</dbReference>
<dbReference type="OrthoDB" id="676025at2"/>
<dbReference type="InterPro" id="IPR024623">
    <property type="entry name" value="YtxH"/>
</dbReference>
<keyword evidence="5" id="KW-1185">Reference proteome</keyword>
<keyword evidence="1" id="KW-1133">Transmembrane helix</keyword>